<dbReference type="Proteomes" id="UP000246740">
    <property type="component" value="Unassembled WGS sequence"/>
</dbReference>
<sequence length="213" mass="22648">MADASTTHQALPTAEQLDAAKSTSVLDAAQSAVSFGSILDAARDSHIPLVLVFTRHFHCGMCREFVRALGQSSTLTDSSKVSVAIVGPGQAEAIEYYKKEVGSPPFHFFADPQVQFYHALGMTTRTFDGGDDKKDPIPSHHKSGLISGAVTSALGMIKSGSMATKGGDFKQLGGDFVFNADGQPVLAHRMRHTRDHTEVSELEKAIAAATSSQ</sequence>
<dbReference type="InterPro" id="IPR032801">
    <property type="entry name" value="PXL2A/B/C"/>
</dbReference>
<evidence type="ECO:0000313" key="1">
    <source>
        <dbReference type="EMBL" id="PWZ00672.1"/>
    </source>
</evidence>
<dbReference type="SUPFAM" id="SSF52833">
    <property type="entry name" value="Thioredoxin-like"/>
    <property type="match status" value="1"/>
</dbReference>
<evidence type="ECO:0000313" key="2">
    <source>
        <dbReference type="Proteomes" id="UP000246740"/>
    </source>
</evidence>
<evidence type="ECO:0008006" key="3">
    <source>
        <dbReference type="Google" id="ProtNLM"/>
    </source>
</evidence>
<dbReference type="CDD" id="cd02970">
    <property type="entry name" value="PRX_like2"/>
    <property type="match status" value="1"/>
</dbReference>
<protein>
    <recommendedName>
        <fullName evidence="3">AhpC-TSA-domain-containing protein</fullName>
    </recommendedName>
</protein>
<dbReference type="AlphaFoldDB" id="A0A317XRF3"/>
<organism evidence="1 2">
    <name type="scientific">Testicularia cyperi</name>
    <dbReference type="NCBI Taxonomy" id="1882483"/>
    <lineage>
        <taxon>Eukaryota</taxon>
        <taxon>Fungi</taxon>
        <taxon>Dikarya</taxon>
        <taxon>Basidiomycota</taxon>
        <taxon>Ustilaginomycotina</taxon>
        <taxon>Ustilaginomycetes</taxon>
        <taxon>Ustilaginales</taxon>
        <taxon>Anthracoideaceae</taxon>
        <taxon>Testicularia</taxon>
    </lineage>
</organism>
<keyword evidence="2" id="KW-1185">Reference proteome</keyword>
<proteinExistence type="predicted"/>
<dbReference type="Gene3D" id="3.40.30.10">
    <property type="entry name" value="Glutaredoxin"/>
    <property type="match status" value="1"/>
</dbReference>
<dbReference type="Pfam" id="PF13911">
    <property type="entry name" value="AhpC-TSA_2"/>
    <property type="match status" value="1"/>
</dbReference>
<dbReference type="PANTHER" id="PTHR28630">
    <property type="match status" value="1"/>
</dbReference>
<dbReference type="InParanoid" id="A0A317XRF3"/>
<dbReference type="PANTHER" id="PTHR28630:SF3">
    <property type="entry name" value="PEROXIREDOXIN-LIKE 2C"/>
    <property type="match status" value="1"/>
</dbReference>
<reference evidence="1 2" key="1">
    <citation type="journal article" date="2018" name="Mol. Biol. Evol.">
        <title>Broad Genomic Sampling Reveals a Smut Pathogenic Ancestry of the Fungal Clade Ustilaginomycotina.</title>
        <authorList>
            <person name="Kijpornyongpan T."/>
            <person name="Mondo S.J."/>
            <person name="Barry K."/>
            <person name="Sandor L."/>
            <person name="Lee J."/>
            <person name="Lipzen A."/>
            <person name="Pangilinan J."/>
            <person name="LaButti K."/>
            <person name="Hainaut M."/>
            <person name="Henrissat B."/>
            <person name="Grigoriev I.V."/>
            <person name="Spatafora J.W."/>
            <person name="Aime M.C."/>
        </authorList>
    </citation>
    <scope>NUCLEOTIDE SEQUENCE [LARGE SCALE GENOMIC DNA]</scope>
    <source>
        <strain evidence="1 2">MCA 3645</strain>
    </source>
</reference>
<gene>
    <name evidence="1" type="ORF">BCV70DRAFT_99149</name>
</gene>
<accession>A0A317XRF3</accession>
<dbReference type="OrthoDB" id="47007at2759"/>
<name>A0A317XRF3_9BASI</name>
<dbReference type="InterPro" id="IPR036249">
    <property type="entry name" value="Thioredoxin-like_sf"/>
</dbReference>
<dbReference type="EMBL" id="KZ819192">
    <property type="protein sequence ID" value="PWZ00672.1"/>
    <property type="molecule type" value="Genomic_DNA"/>
</dbReference>